<dbReference type="RefSeq" id="WP_093635078.1">
    <property type="nucleotide sequence ID" value="NZ_FPBH01000008.1"/>
</dbReference>
<evidence type="ECO:0000313" key="3">
    <source>
        <dbReference type="Proteomes" id="UP000198844"/>
    </source>
</evidence>
<feature type="domain" description="Aldehyde oxidase/xanthine dehydrogenase a/b hammerhead" evidence="1">
    <location>
        <begin position="211"/>
        <end position="300"/>
    </location>
</feature>
<dbReference type="InterPro" id="IPR052516">
    <property type="entry name" value="N-heterocyclic_Hydroxylase"/>
</dbReference>
<dbReference type="InterPro" id="IPR037165">
    <property type="entry name" value="AldOxase/xan_DH_Mopterin-bd_sf"/>
</dbReference>
<sequence length="754" mass="80209">MSEIVNLSRRRVLKGTLAGGVVLGLQVGGARMAFAASPLASARGAKTVFAPNVYVSVAPSGEIVLVVHRSEMGTGIRTSLAMILADELDADWNTVKVVQAQGDAKYGDQNTDGSRSIRQFFQPLREAGGSARQMLMAAAAAQWRVSTASCRTELGHVVHAASGRRLSYGAVAAAAARQPVPGRDTLHLKNEDTWRYIGKSMPIVDLDDIVHGRATYGIDVVLPGMTYASVERSPVYGATLKSVDSTETMKVPGVLHVVRISSTPLPAGFRPLGGVAVIATNTWAAQQGRQKLKLEWDLGPNGIYDSHAYRKALEDTARQPGKVVRNNGDTAGALKNAARHVSADYYVPHLAHAAMEPLAATASFANGAVEVWTATQNPQQARTTVAQVLGLQEQAVTINVTLLGGGFGRKSKPDYVAEAAFLAREVGAPVKLTWTREDDIRNDYFHAVCAQHMEGGLDAQGRTIAWLHRSVFPSIGSTFTPNVVYGSAGELGQGVTDMPYEVANVQCENGAAPAHTRIGWYRSVYNIPHGFALGSFADELAAAARQDPVQHLLALLGSPRHVDLHALGVDYPNYGASIDEYPIDTARYAAVVRAAAVRSNWSAALPARHGRGIAVHRSFLSYVAAVAQVQVADDGSVRVTRIDLAVDCGRIVNPDRVIAQFEGAVVMALGNTLYSELTFSQGAADQSNFTDYRVARIDSVPETHVYIVPSAAPPGGVGEPGVPPTMAAICNAIFHATGTRVRALPVDSALLKRA</sequence>
<evidence type="ECO:0000313" key="2">
    <source>
        <dbReference type="EMBL" id="SFU06070.1"/>
    </source>
</evidence>
<dbReference type="PROSITE" id="PS51318">
    <property type="entry name" value="TAT"/>
    <property type="match status" value="1"/>
</dbReference>
<dbReference type="InterPro" id="IPR008274">
    <property type="entry name" value="AldOxase/xan_DH_MoCoBD1"/>
</dbReference>
<gene>
    <name evidence="2" type="ORF">SAMN05192563_1008182</name>
</gene>
<evidence type="ECO:0000259" key="1">
    <source>
        <dbReference type="SMART" id="SM01008"/>
    </source>
</evidence>
<dbReference type="Gene3D" id="3.30.365.10">
    <property type="entry name" value="Aldehyde oxidase/xanthine dehydrogenase, molybdopterin binding domain"/>
    <property type="match status" value="4"/>
</dbReference>
<dbReference type="InterPro" id="IPR046867">
    <property type="entry name" value="AldOxase/xan_DH_MoCoBD2"/>
</dbReference>
<dbReference type="InterPro" id="IPR006311">
    <property type="entry name" value="TAT_signal"/>
</dbReference>
<organism evidence="2 3">
    <name type="scientific">Paraburkholderia aspalathi</name>
    <dbReference type="NCBI Taxonomy" id="1324617"/>
    <lineage>
        <taxon>Bacteria</taxon>
        <taxon>Pseudomonadati</taxon>
        <taxon>Pseudomonadota</taxon>
        <taxon>Betaproteobacteria</taxon>
        <taxon>Burkholderiales</taxon>
        <taxon>Burkholderiaceae</taxon>
        <taxon>Paraburkholderia</taxon>
    </lineage>
</organism>
<dbReference type="Gene3D" id="3.90.1170.50">
    <property type="entry name" value="Aldehyde oxidase/xanthine dehydrogenase, a/b hammerhead"/>
    <property type="match status" value="1"/>
</dbReference>
<proteinExistence type="predicted"/>
<protein>
    <submittedName>
        <fullName evidence="2">Isoquinoline 1-oxidoreductase, beta subunit</fullName>
    </submittedName>
</protein>
<dbReference type="PANTHER" id="PTHR47495">
    <property type="entry name" value="ALDEHYDE DEHYDROGENASE"/>
    <property type="match status" value="1"/>
</dbReference>
<dbReference type="SUPFAM" id="SSF56003">
    <property type="entry name" value="Molybdenum cofactor-binding domain"/>
    <property type="match status" value="2"/>
</dbReference>
<dbReference type="InterPro" id="IPR000674">
    <property type="entry name" value="Ald_Oxase/Xan_DH_a/b"/>
</dbReference>
<dbReference type="EMBL" id="FPBH01000008">
    <property type="protein sequence ID" value="SFU06070.1"/>
    <property type="molecule type" value="Genomic_DNA"/>
</dbReference>
<accession>A0A1I7D303</accession>
<dbReference type="OrthoDB" id="9767994at2"/>
<reference evidence="2 3" key="1">
    <citation type="submission" date="2016-10" db="EMBL/GenBank/DDBJ databases">
        <authorList>
            <person name="de Groot N.N."/>
        </authorList>
    </citation>
    <scope>NUCLEOTIDE SEQUENCE [LARGE SCALE GENOMIC DNA]</scope>
    <source>
        <strain evidence="2 3">LMG 27731</strain>
    </source>
</reference>
<dbReference type="SMART" id="SM01008">
    <property type="entry name" value="Ald_Xan_dh_C"/>
    <property type="match status" value="1"/>
</dbReference>
<dbReference type="Pfam" id="PF20256">
    <property type="entry name" value="MoCoBD_2"/>
    <property type="match status" value="2"/>
</dbReference>
<dbReference type="Proteomes" id="UP000198844">
    <property type="component" value="Unassembled WGS sequence"/>
</dbReference>
<dbReference type="PANTHER" id="PTHR47495:SF3">
    <property type="entry name" value="BLR6219 PROTEIN"/>
    <property type="match status" value="1"/>
</dbReference>
<dbReference type="AlphaFoldDB" id="A0A1I7D303"/>
<name>A0A1I7D303_9BURK</name>
<dbReference type="Pfam" id="PF02738">
    <property type="entry name" value="MoCoBD_1"/>
    <property type="match status" value="1"/>
</dbReference>
<dbReference type="PIRSF" id="PIRSF036389">
    <property type="entry name" value="IOR_B"/>
    <property type="match status" value="1"/>
</dbReference>
<dbReference type="InterPro" id="IPR012368">
    <property type="entry name" value="OxRdtase_Mopterin-bd_su_IorB"/>
</dbReference>
<dbReference type="GO" id="GO:0016491">
    <property type="term" value="F:oxidoreductase activity"/>
    <property type="evidence" value="ECO:0007669"/>
    <property type="project" value="InterPro"/>
</dbReference>